<dbReference type="InterPro" id="IPR029479">
    <property type="entry name" value="Nitroreductase"/>
</dbReference>
<feature type="chain" id="PRO_5031513877" description="Nitroreductase domain-containing protein" evidence="1">
    <location>
        <begin position="28"/>
        <end position="324"/>
    </location>
</feature>
<dbReference type="Pfam" id="PF00881">
    <property type="entry name" value="Nitroreductase"/>
    <property type="match status" value="1"/>
</dbReference>
<sequence length="324" mass="34226">MPTMPRWNARRCLKIVLLSLLQSTVQTSGIQIEDGASASHSIAALIDSALSAVAGLSAHQSLTPQEEVDAVQRILAADAPTLLLARHFAASPHFEAHLKGFLARSAQLLSEAVPTGTGAAATGEGQCSDAAEGARGVGMHAVSAADALRMRRSVVKYDTTRAVPEDVLRRALEAAVLAPNHFLTEPWRFYVAGEATRAALVAMNPKKHEMFSAVPGWLIVTMAHSDPDAQSYQCSTKGREDYAATACAVQNLMLSLSAEGVGSKWMTGALGVAPERVLEVVGADAQKEIFVGAIWYGYPAQPLSPVNPAPERKRGLAGVLTTLP</sequence>
<dbReference type="GO" id="GO:0016491">
    <property type="term" value="F:oxidoreductase activity"/>
    <property type="evidence" value="ECO:0007669"/>
    <property type="project" value="InterPro"/>
</dbReference>
<accession>A0A7S4F8H3</accession>
<gene>
    <name evidence="3" type="ORF">PCAR00345_LOCUS32046</name>
</gene>
<dbReference type="PANTHER" id="PTHR43821:SF1">
    <property type="entry name" value="NAD(P)H NITROREDUCTASE YDJA-RELATED"/>
    <property type="match status" value="1"/>
</dbReference>
<name>A0A7S4F8H3_CHRCT</name>
<dbReference type="PANTHER" id="PTHR43821">
    <property type="entry name" value="NAD(P)H NITROREDUCTASE YDJA-RELATED"/>
    <property type="match status" value="1"/>
</dbReference>
<dbReference type="SUPFAM" id="SSF55469">
    <property type="entry name" value="FMN-dependent nitroreductase-like"/>
    <property type="match status" value="1"/>
</dbReference>
<proteinExistence type="predicted"/>
<dbReference type="InterPro" id="IPR052530">
    <property type="entry name" value="NAD(P)H_nitroreductase"/>
</dbReference>
<dbReference type="Gene3D" id="3.40.109.10">
    <property type="entry name" value="NADH Oxidase"/>
    <property type="match status" value="1"/>
</dbReference>
<organism evidence="3">
    <name type="scientific">Chrysotila carterae</name>
    <name type="common">Marine alga</name>
    <name type="synonym">Syracosphaera carterae</name>
    <dbReference type="NCBI Taxonomy" id="13221"/>
    <lineage>
        <taxon>Eukaryota</taxon>
        <taxon>Haptista</taxon>
        <taxon>Haptophyta</taxon>
        <taxon>Prymnesiophyceae</taxon>
        <taxon>Isochrysidales</taxon>
        <taxon>Isochrysidaceae</taxon>
        <taxon>Chrysotila</taxon>
    </lineage>
</organism>
<feature type="domain" description="Nitroreductase" evidence="2">
    <location>
        <begin position="148"/>
        <end position="298"/>
    </location>
</feature>
<dbReference type="InterPro" id="IPR000415">
    <property type="entry name" value="Nitroreductase-like"/>
</dbReference>
<dbReference type="AlphaFoldDB" id="A0A7S4F8H3"/>
<evidence type="ECO:0000256" key="1">
    <source>
        <dbReference type="SAM" id="SignalP"/>
    </source>
</evidence>
<dbReference type="EMBL" id="HBIZ01050118">
    <property type="protein sequence ID" value="CAE0779407.1"/>
    <property type="molecule type" value="Transcribed_RNA"/>
</dbReference>
<evidence type="ECO:0000313" key="3">
    <source>
        <dbReference type="EMBL" id="CAE0779407.1"/>
    </source>
</evidence>
<reference evidence="3" key="1">
    <citation type="submission" date="2021-01" db="EMBL/GenBank/DDBJ databases">
        <authorList>
            <person name="Corre E."/>
            <person name="Pelletier E."/>
            <person name="Niang G."/>
            <person name="Scheremetjew M."/>
            <person name="Finn R."/>
            <person name="Kale V."/>
            <person name="Holt S."/>
            <person name="Cochrane G."/>
            <person name="Meng A."/>
            <person name="Brown T."/>
            <person name="Cohen L."/>
        </authorList>
    </citation>
    <scope>NUCLEOTIDE SEQUENCE</scope>
    <source>
        <strain evidence="3">CCMP645</strain>
    </source>
</reference>
<keyword evidence="1" id="KW-0732">Signal</keyword>
<protein>
    <recommendedName>
        <fullName evidence="2">Nitroreductase domain-containing protein</fullName>
    </recommendedName>
</protein>
<evidence type="ECO:0000259" key="2">
    <source>
        <dbReference type="Pfam" id="PF00881"/>
    </source>
</evidence>
<feature type="signal peptide" evidence="1">
    <location>
        <begin position="1"/>
        <end position="27"/>
    </location>
</feature>